<evidence type="ECO:0000313" key="2">
    <source>
        <dbReference type="EMBL" id="CAG6577298.1"/>
    </source>
</evidence>
<dbReference type="EMBL" id="HBUE01297770">
    <property type="protein sequence ID" value="CAG6577301.1"/>
    <property type="molecule type" value="Transcribed_RNA"/>
</dbReference>
<dbReference type="EMBL" id="HBUE01297769">
    <property type="protein sequence ID" value="CAG6577300.1"/>
    <property type="molecule type" value="Transcribed_RNA"/>
</dbReference>
<dbReference type="AlphaFoldDB" id="A0A8D8NUH0"/>
<dbReference type="EMBL" id="HBUE01297772">
    <property type="protein sequence ID" value="CAG6577303.1"/>
    <property type="molecule type" value="Transcribed_RNA"/>
</dbReference>
<reference evidence="2" key="1">
    <citation type="submission" date="2021-05" db="EMBL/GenBank/DDBJ databases">
        <authorList>
            <person name="Alioto T."/>
            <person name="Alioto T."/>
            <person name="Gomez Garrido J."/>
        </authorList>
    </citation>
    <scope>NUCLEOTIDE SEQUENCE</scope>
</reference>
<dbReference type="EMBL" id="HBUE01191863">
    <property type="protein sequence ID" value="CAG6525597.1"/>
    <property type="molecule type" value="Transcribed_RNA"/>
</dbReference>
<dbReference type="EMBL" id="HBUE01297767">
    <property type="protein sequence ID" value="CAG6577298.1"/>
    <property type="molecule type" value="Transcribed_RNA"/>
</dbReference>
<feature type="region of interest" description="Disordered" evidence="1">
    <location>
        <begin position="83"/>
        <end position="102"/>
    </location>
</feature>
<evidence type="ECO:0000256" key="1">
    <source>
        <dbReference type="SAM" id="MobiDB-lite"/>
    </source>
</evidence>
<dbReference type="EMBL" id="HBUE01191860">
    <property type="protein sequence ID" value="CAG6525594.1"/>
    <property type="molecule type" value="Transcribed_RNA"/>
</dbReference>
<dbReference type="EMBL" id="HBUE01191859">
    <property type="protein sequence ID" value="CAG6525593.1"/>
    <property type="molecule type" value="Transcribed_RNA"/>
</dbReference>
<dbReference type="EMBL" id="HBUE01191857">
    <property type="protein sequence ID" value="CAG6525591.1"/>
    <property type="molecule type" value="Transcribed_RNA"/>
</dbReference>
<organism evidence="2">
    <name type="scientific">Culex pipiens</name>
    <name type="common">House mosquito</name>
    <dbReference type="NCBI Taxonomy" id="7175"/>
    <lineage>
        <taxon>Eukaryota</taxon>
        <taxon>Metazoa</taxon>
        <taxon>Ecdysozoa</taxon>
        <taxon>Arthropoda</taxon>
        <taxon>Hexapoda</taxon>
        <taxon>Insecta</taxon>
        <taxon>Pterygota</taxon>
        <taxon>Neoptera</taxon>
        <taxon>Endopterygota</taxon>
        <taxon>Diptera</taxon>
        <taxon>Nematocera</taxon>
        <taxon>Culicoidea</taxon>
        <taxon>Culicidae</taxon>
        <taxon>Culicinae</taxon>
        <taxon>Culicini</taxon>
        <taxon>Culex</taxon>
        <taxon>Culex</taxon>
    </lineage>
</organism>
<dbReference type="EMBL" id="HBUE01297773">
    <property type="protein sequence ID" value="CAG6577304.1"/>
    <property type="molecule type" value="Transcribed_RNA"/>
</dbReference>
<protein>
    <submittedName>
        <fullName evidence="2">(northern house mosquito) hypothetical protein</fullName>
    </submittedName>
</protein>
<sequence length="102" mass="11822">MGELGGGRNRVLVHRRRMVVHGLAGGRRGVRWRRWKMMMLGSGWRRSVLHRCGLRQTRGRIHAPGGSTRGVVRLVVLDHPRRVRRVPGRGGHARHHRVVRRR</sequence>
<proteinExistence type="predicted"/>
<accession>A0A8D8NUH0</accession>
<name>A0A8D8NUH0_CULPI</name>
<dbReference type="EMBL" id="HBUE01191862">
    <property type="protein sequence ID" value="CAG6525596.1"/>
    <property type="molecule type" value="Transcribed_RNA"/>
</dbReference>